<evidence type="ECO:0000313" key="4">
    <source>
        <dbReference type="Proteomes" id="UP000318186"/>
    </source>
</evidence>
<dbReference type="EMBL" id="VIWW01000001">
    <property type="protein sequence ID" value="TWG02809.1"/>
    <property type="molecule type" value="Genomic_DNA"/>
</dbReference>
<keyword evidence="2" id="KW-0732">Signal</keyword>
<protein>
    <submittedName>
        <fullName evidence="3">Uncharacterized protein</fullName>
    </submittedName>
</protein>
<evidence type="ECO:0000256" key="2">
    <source>
        <dbReference type="SAM" id="SignalP"/>
    </source>
</evidence>
<reference evidence="3 4" key="1">
    <citation type="submission" date="2019-06" db="EMBL/GenBank/DDBJ databases">
        <title>Sequencing the genomes of 1000 actinobacteria strains.</title>
        <authorList>
            <person name="Klenk H.-P."/>
        </authorList>
    </citation>
    <scope>NUCLEOTIDE SEQUENCE [LARGE SCALE GENOMIC DNA]</scope>
    <source>
        <strain evidence="3 4">DSM 42059</strain>
    </source>
</reference>
<proteinExistence type="predicted"/>
<gene>
    <name evidence="3" type="ORF">FHX80_111220</name>
</gene>
<feature type="signal peptide" evidence="2">
    <location>
        <begin position="1"/>
        <end position="31"/>
    </location>
</feature>
<comment type="caution">
    <text evidence="3">The sequence shown here is derived from an EMBL/GenBank/DDBJ whole genome shotgun (WGS) entry which is preliminary data.</text>
</comment>
<accession>A0A561UTY9</accession>
<evidence type="ECO:0000256" key="1">
    <source>
        <dbReference type="SAM" id="MobiDB-lite"/>
    </source>
</evidence>
<evidence type="ECO:0000313" key="3">
    <source>
        <dbReference type="EMBL" id="TWG02809.1"/>
    </source>
</evidence>
<dbReference type="AlphaFoldDB" id="A0A561UTY9"/>
<dbReference type="Proteomes" id="UP000318186">
    <property type="component" value="Unassembled WGS sequence"/>
</dbReference>
<feature type="chain" id="PRO_5022054938" evidence="2">
    <location>
        <begin position="32"/>
        <end position="83"/>
    </location>
</feature>
<feature type="region of interest" description="Disordered" evidence="1">
    <location>
        <begin position="28"/>
        <end position="47"/>
    </location>
</feature>
<sequence length="83" mass="8656">MNNSVRTNGARRLLAATVVVLAAPSTVPAAAAGQSAPGRQASARHTKHGVEAPVIDQGATSHNEAYLRSGPQIVRWFDAAARR</sequence>
<organism evidence="3 4">
    <name type="scientific">Streptomyces brevispora</name>
    <dbReference type="NCBI Taxonomy" id="887462"/>
    <lineage>
        <taxon>Bacteria</taxon>
        <taxon>Bacillati</taxon>
        <taxon>Actinomycetota</taxon>
        <taxon>Actinomycetes</taxon>
        <taxon>Kitasatosporales</taxon>
        <taxon>Streptomycetaceae</taxon>
        <taxon>Streptomyces</taxon>
    </lineage>
</organism>
<name>A0A561UTY9_9ACTN</name>